<sequence>MRGWPADIVGAVVKALGLRHTRPPTVAGQWGSTVLSASDVSLVRHYLVRTWPQPTWNGQSRVARRSVSWTVRFTGVWPARSAVCSR</sequence>
<dbReference type="STRING" id="84724.SAMN04488564_12260"/>
<name>A0A1I6FIU5_9PSEU</name>
<organism evidence="1 2">
    <name type="scientific">Lentzea waywayandensis</name>
    <dbReference type="NCBI Taxonomy" id="84724"/>
    <lineage>
        <taxon>Bacteria</taxon>
        <taxon>Bacillati</taxon>
        <taxon>Actinomycetota</taxon>
        <taxon>Actinomycetes</taxon>
        <taxon>Pseudonocardiales</taxon>
        <taxon>Pseudonocardiaceae</taxon>
        <taxon>Lentzea</taxon>
    </lineage>
</organism>
<dbReference type="AlphaFoldDB" id="A0A1I6FIU5"/>
<reference evidence="2" key="1">
    <citation type="submission" date="2016-10" db="EMBL/GenBank/DDBJ databases">
        <authorList>
            <person name="Varghese N."/>
            <person name="Submissions S."/>
        </authorList>
    </citation>
    <scope>NUCLEOTIDE SEQUENCE [LARGE SCALE GENOMIC DNA]</scope>
    <source>
        <strain evidence="2">DSM 44232</strain>
    </source>
</reference>
<dbReference type="EMBL" id="FOYL01000022">
    <property type="protein sequence ID" value="SFR29871.1"/>
    <property type="molecule type" value="Genomic_DNA"/>
</dbReference>
<evidence type="ECO:0000313" key="1">
    <source>
        <dbReference type="EMBL" id="SFR29871.1"/>
    </source>
</evidence>
<proteinExistence type="predicted"/>
<accession>A0A1I6FIU5</accession>
<evidence type="ECO:0000313" key="2">
    <source>
        <dbReference type="Proteomes" id="UP000198583"/>
    </source>
</evidence>
<keyword evidence="2" id="KW-1185">Reference proteome</keyword>
<gene>
    <name evidence="1" type="ORF">SAMN04488564_12260</name>
</gene>
<protein>
    <submittedName>
        <fullName evidence="1">Uncharacterized protein</fullName>
    </submittedName>
</protein>
<dbReference type="Proteomes" id="UP000198583">
    <property type="component" value="Unassembled WGS sequence"/>
</dbReference>